<sequence length="169" mass="18272">MTDETERPVPVQDPVVHARVRALHAAGKGRNAIAEELGLSTATISRVAKLLGLDFARAQTATATAAKVRTLKERRAAIVDRLYTRTEFNLTRLEAESFKTLVRGEGGAEYVDTLDFVPPEHERALVGTIQTALTAAAKLELQDGDQKADDAKSLLRNLGAALQAIPDED</sequence>
<name>A0A850DQY5_9MICO</name>
<dbReference type="EMBL" id="JABMCG010000095">
    <property type="protein sequence ID" value="NUU27917.1"/>
    <property type="molecule type" value="Genomic_DNA"/>
</dbReference>
<reference evidence="1 2" key="1">
    <citation type="submission" date="2020-05" db="EMBL/GenBank/DDBJ databases">
        <title>Genome Sequencing of Type Strains.</title>
        <authorList>
            <person name="Lemaire J.F."/>
            <person name="Inderbitzin P."/>
            <person name="Gregorio O.A."/>
            <person name="Collins S.B."/>
            <person name="Wespe N."/>
            <person name="Knight-Connoni V."/>
        </authorList>
    </citation>
    <scope>NUCLEOTIDE SEQUENCE [LARGE SCALE GENOMIC DNA]</scope>
    <source>
        <strain evidence="1 2">DSM 20512</strain>
    </source>
</reference>
<comment type="caution">
    <text evidence="1">The sequence shown here is derived from an EMBL/GenBank/DDBJ whole genome shotgun (WGS) entry which is preliminary data.</text>
</comment>
<dbReference type="Proteomes" id="UP000539146">
    <property type="component" value="Unassembled WGS sequence"/>
</dbReference>
<gene>
    <name evidence="1" type="ORF">HP467_07300</name>
</gene>
<dbReference type="RefSeq" id="WP_175325748.1">
    <property type="nucleotide sequence ID" value="NZ_BAAAWP010000001.1"/>
</dbReference>
<dbReference type="AlphaFoldDB" id="A0A850DQY5"/>
<evidence type="ECO:0000313" key="1">
    <source>
        <dbReference type="EMBL" id="NUU27917.1"/>
    </source>
</evidence>
<protein>
    <submittedName>
        <fullName evidence="1">Helix-turn-helix domain-containing protein</fullName>
    </submittedName>
</protein>
<evidence type="ECO:0000313" key="2">
    <source>
        <dbReference type="Proteomes" id="UP000539146"/>
    </source>
</evidence>
<organism evidence="1 2">
    <name type="scientific">Curtobacterium citreum</name>
    <dbReference type="NCBI Taxonomy" id="2036"/>
    <lineage>
        <taxon>Bacteria</taxon>
        <taxon>Bacillati</taxon>
        <taxon>Actinomycetota</taxon>
        <taxon>Actinomycetes</taxon>
        <taxon>Micrococcales</taxon>
        <taxon>Microbacteriaceae</taxon>
        <taxon>Curtobacterium</taxon>
    </lineage>
</organism>
<accession>A0A850DQY5</accession>
<proteinExistence type="predicted"/>